<dbReference type="Proteomes" id="UP001066276">
    <property type="component" value="Chromosome 3_1"/>
</dbReference>
<feature type="compositionally biased region" description="Low complexity" evidence="1">
    <location>
        <begin position="56"/>
        <end position="73"/>
    </location>
</feature>
<protein>
    <submittedName>
        <fullName evidence="2">Uncharacterized protein</fullName>
    </submittedName>
</protein>
<dbReference type="EMBL" id="JANPWB010000005">
    <property type="protein sequence ID" value="KAJ1185251.1"/>
    <property type="molecule type" value="Genomic_DNA"/>
</dbReference>
<comment type="caution">
    <text evidence="2">The sequence shown here is derived from an EMBL/GenBank/DDBJ whole genome shotgun (WGS) entry which is preliminary data.</text>
</comment>
<name>A0AAV7U9C5_PLEWA</name>
<evidence type="ECO:0000256" key="1">
    <source>
        <dbReference type="SAM" id="MobiDB-lite"/>
    </source>
</evidence>
<evidence type="ECO:0000313" key="2">
    <source>
        <dbReference type="EMBL" id="KAJ1185251.1"/>
    </source>
</evidence>
<proteinExistence type="predicted"/>
<dbReference type="AlphaFoldDB" id="A0AAV7U9C5"/>
<accession>A0AAV7U9C5</accession>
<keyword evidence="3" id="KW-1185">Reference proteome</keyword>
<gene>
    <name evidence="2" type="ORF">NDU88_002045</name>
</gene>
<sequence length="101" mass="11296">MGNSGLRWSRPDPAGWMHCGRALEKGASGKNYDKIILYVPASVGGCDRAQETLRFEPLPESPRGSRRSLLPRSPMEHGEVRENPDVKEISKKYSGEQKTKK</sequence>
<feature type="region of interest" description="Disordered" evidence="1">
    <location>
        <begin position="53"/>
        <end position="101"/>
    </location>
</feature>
<evidence type="ECO:0000313" key="3">
    <source>
        <dbReference type="Proteomes" id="UP001066276"/>
    </source>
</evidence>
<organism evidence="2 3">
    <name type="scientific">Pleurodeles waltl</name>
    <name type="common">Iberian ribbed newt</name>
    <dbReference type="NCBI Taxonomy" id="8319"/>
    <lineage>
        <taxon>Eukaryota</taxon>
        <taxon>Metazoa</taxon>
        <taxon>Chordata</taxon>
        <taxon>Craniata</taxon>
        <taxon>Vertebrata</taxon>
        <taxon>Euteleostomi</taxon>
        <taxon>Amphibia</taxon>
        <taxon>Batrachia</taxon>
        <taxon>Caudata</taxon>
        <taxon>Salamandroidea</taxon>
        <taxon>Salamandridae</taxon>
        <taxon>Pleurodelinae</taxon>
        <taxon>Pleurodeles</taxon>
    </lineage>
</organism>
<reference evidence="2" key="1">
    <citation type="journal article" date="2022" name="bioRxiv">
        <title>Sequencing and chromosome-scale assembly of the giantPleurodeles waltlgenome.</title>
        <authorList>
            <person name="Brown T."/>
            <person name="Elewa A."/>
            <person name="Iarovenko S."/>
            <person name="Subramanian E."/>
            <person name="Araus A.J."/>
            <person name="Petzold A."/>
            <person name="Susuki M."/>
            <person name="Suzuki K.-i.T."/>
            <person name="Hayashi T."/>
            <person name="Toyoda A."/>
            <person name="Oliveira C."/>
            <person name="Osipova E."/>
            <person name="Leigh N.D."/>
            <person name="Simon A."/>
            <person name="Yun M.H."/>
        </authorList>
    </citation>
    <scope>NUCLEOTIDE SEQUENCE</scope>
    <source>
        <strain evidence="2">20211129_DDA</strain>
        <tissue evidence="2">Liver</tissue>
    </source>
</reference>
<feature type="compositionally biased region" description="Basic and acidic residues" evidence="1">
    <location>
        <begin position="74"/>
        <end position="101"/>
    </location>
</feature>